<reference evidence="1" key="2">
    <citation type="journal article" date="2015" name="Data Brief">
        <title>Shoot transcriptome of the giant reed, Arundo donax.</title>
        <authorList>
            <person name="Barrero R.A."/>
            <person name="Guerrero F.D."/>
            <person name="Moolhuijzen P."/>
            <person name="Goolsby J.A."/>
            <person name="Tidwell J."/>
            <person name="Bellgard S.E."/>
            <person name="Bellgard M.I."/>
        </authorList>
    </citation>
    <scope>NUCLEOTIDE SEQUENCE</scope>
    <source>
        <tissue evidence="1">Shoot tissue taken approximately 20 cm above the soil surface</tissue>
    </source>
</reference>
<sequence length="37" mass="4358">MEYISPILFLRKKKTLHYHQVLPSSQSTNVELTNDLI</sequence>
<evidence type="ECO:0000313" key="1">
    <source>
        <dbReference type="EMBL" id="JAE24140.1"/>
    </source>
</evidence>
<dbReference type="EMBL" id="GBRH01173756">
    <property type="protein sequence ID" value="JAE24140.1"/>
    <property type="molecule type" value="Transcribed_RNA"/>
</dbReference>
<proteinExistence type="predicted"/>
<organism evidence="1">
    <name type="scientific">Arundo donax</name>
    <name type="common">Giant reed</name>
    <name type="synonym">Donax arundinaceus</name>
    <dbReference type="NCBI Taxonomy" id="35708"/>
    <lineage>
        <taxon>Eukaryota</taxon>
        <taxon>Viridiplantae</taxon>
        <taxon>Streptophyta</taxon>
        <taxon>Embryophyta</taxon>
        <taxon>Tracheophyta</taxon>
        <taxon>Spermatophyta</taxon>
        <taxon>Magnoliopsida</taxon>
        <taxon>Liliopsida</taxon>
        <taxon>Poales</taxon>
        <taxon>Poaceae</taxon>
        <taxon>PACMAD clade</taxon>
        <taxon>Arundinoideae</taxon>
        <taxon>Arundineae</taxon>
        <taxon>Arundo</taxon>
    </lineage>
</organism>
<reference evidence="1" key="1">
    <citation type="submission" date="2014-09" db="EMBL/GenBank/DDBJ databases">
        <authorList>
            <person name="Magalhaes I.L.F."/>
            <person name="Oliveira U."/>
            <person name="Santos F.R."/>
            <person name="Vidigal T.H.D.A."/>
            <person name="Brescovit A.D."/>
            <person name="Santos A.J."/>
        </authorList>
    </citation>
    <scope>NUCLEOTIDE SEQUENCE</scope>
    <source>
        <tissue evidence="1">Shoot tissue taken approximately 20 cm above the soil surface</tissue>
    </source>
</reference>
<protein>
    <submittedName>
        <fullName evidence="1">Uncharacterized protein</fullName>
    </submittedName>
</protein>
<name>A0A0A9GGE0_ARUDO</name>
<dbReference type="AlphaFoldDB" id="A0A0A9GGE0"/>
<accession>A0A0A9GGE0</accession>